<evidence type="ECO:0008006" key="3">
    <source>
        <dbReference type="Google" id="ProtNLM"/>
    </source>
</evidence>
<dbReference type="STRING" id="128403.WA1_05970"/>
<organism evidence="1 2">
    <name type="scientific">Scytonema hofmannii PCC 7110</name>
    <dbReference type="NCBI Taxonomy" id="128403"/>
    <lineage>
        <taxon>Bacteria</taxon>
        <taxon>Bacillati</taxon>
        <taxon>Cyanobacteriota</taxon>
        <taxon>Cyanophyceae</taxon>
        <taxon>Nostocales</taxon>
        <taxon>Scytonemataceae</taxon>
        <taxon>Scytonema</taxon>
    </lineage>
</organism>
<sequence length="95" mass="11551">MIVSFLHKGLEQFFKEGKTEGVKQDHIKRLRIRLLFLDALEKLEDFKEFPNFKFHKLEGDLKDRYSISVTGNWRLTFKWDEENKNVEVLDYVDYH</sequence>
<dbReference type="Pfam" id="PF05015">
    <property type="entry name" value="HigB-like_toxin"/>
    <property type="match status" value="1"/>
</dbReference>
<dbReference type="PANTHER" id="PTHR40266">
    <property type="entry name" value="TOXIN HIGB-1"/>
    <property type="match status" value="1"/>
</dbReference>
<dbReference type="EMBL" id="ANNX02000051">
    <property type="protein sequence ID" value="KYC35371.1"/>
    <property type="molecule type" value="Genomic_DNA"/>
</dbReference>
<gene>
    <name evidence="1" type="ORF">WA1_05970</name>
</gene>
<dbReference type="RefSeq" id="WP_017748116.1">
    <property type="nucleotide sequence ID" value="NZ_KQ976354.1"/>
</dbReference>
<dbReference type="InterPro" id="IPR007711">
    <property type="entry name" value="HigB-1"/>
</dbReference>
<proteinExistence type="predicted"/>
<protein>
    <recommendedName>
        <fullName evidence="3">Killer protein</fullName>
    </recommendedName>
</protein>
<name>A0A139WSG2_9CYAN</name>
<comment type="caution">
    <text evidence="1">The sequence shown here is derived from an EMBL/GenBank/DDBJ whole genome shotgun (WGS) entry which is preliminary data.</text>
</comment>
<accession>A0A139WSG2</accession>
<evidence type="ECO:0000313" key="2">
    <source>
        <dbReference type="Proteomes" id="UP000076925"/>
    </source>
</evidence>
<evidence type="ECO:0000313" key="1">
    <source>
        <dbReference type="EMBL" id="KYC35371.1"/>
    </source>
</evidence>
<dbReference type="Gene3D" id="3.30.2310.20">
    <property type="entry name" value="RelE-like"/>
    <property type="match status" value="1"/>
</dbReference>
<dbReference type="PANTHER" id="PTHR40266:SF2">
    <property type="entry name" value="TOXIN HIGB-1"/>
    <property type="match status" value="1"/>
</dbReference>
<dbReference type="AlphaFoldDB" id="A0A139WSG2"/>
<dbReference type="OrthoDB" id="9801102at2"/>
<keyword evidence="2" id="KW-1185">Reference proteome</keyword>
<reference evidence="1 2" key="1">
    <citation type="journal article" date="2013" name="Genome Biol. Evol.">
        <title>Genomes of Stigonematalean cyanobacteria (subsection V) and the evolution of oxygenic photosynthesis from prokaryotes to plastids.</title>
        <authorList>
            <person name="Dagan T."/>
            <person name="Roettger M."/>
            <person name="Stucken K."/>
            <person name="Landan G."/>
            <person name="Koch R."/>
            <person name="Major P."/>
            <person name="Gould S.B."/>
            <person name="Goremykin V.V."/>
            <person name="Rippka R."/>
            <person name="Tandeau de Marsac N."/>
            <person name="Gugger M."/>
            <person name="Lockhart P.J."/>
            <person name="Allen J.F."/>
            <person name="Brune I."/>
            <person name="Maus I."/>
            <person name="Puhler A."/>
            <person name="Martin W.F."/>
        </authorList>
    </citation>
    <scope>NUCLEOTIDE SEQUENCE [LARGE SCALE GENOMIC DNA]</scope>
    <source>
        <strain evidence="1 2">PCC 7110</strain>
    </source>
</reference>
<dbReference type="SUPFAM" id="SSF143011">
    <property type="entry name" value="RelE-like"/>
    <property type="match status" value="1"/>
</dbReference>
<dbReference type="Proteomes" id="UP000076925">
    <property type="component" value="Unassembled WGS sequence"/>
</dbReference>
<dbReference type="InterPro" id="IPR035093">
    <property type="entry name" value="RelE/ParE_toxin_dom_sf"/>
</dbReference>